<dbReference type="GO" id="GO:0005524">
    <property type="term" value="F:ATP binding"/>
    <property type="evidence" value="ECO:0007669"/>
    <property type="project" value="UniProtKB-KW"/>
</dbReference>
<feature type="signal peptide" evidence="7">
    <location>
        <begin position="1"/>
        <end position="34"/>
    </location>
</feature>
<evidence type="ECO:0000256" key="4">
    <source>
        <dbReference type="ARBA" id="ARBA00038903"/>
    </source>
</evidence>
<organism evidence="8 9">
    <name type="scientific">Thamnocephalis sphaerospora</name>
    <dbReference type="NCBI Taxonomy" id="78915"/>
    <lineage>
        <taxon>Eukaryota</taxon>
        <taxon>Fungi</taxon>
        <taxon>Fungi incertae sedis</taxon>
        <taxon>Zoopagomycota</taxon>
        <taxon>Zoopagomycotina</taxon>
        <taxon>Zoopagomycetes</taxon>
        <taxon>Zoopagales</taxon>
        <taxon>Sigmoideomycetaceae</taxon>
        <taxon>Thamnocephalis</taxon>
    </lineage>
</organism>
<dbReference type="InterPro" id="IPR000407">
    <property type="entry name" value="GDA1_CD39_NTPase"/>
</dbReference>
<dbReference type="Proteomes" id="UP000271241">
    <property type="component" value="Unassembled WGS sequence"/>
</dbReference>
<evidence type="ECO:0000256" key="7">
    <source>
        <dbReference type="SAM" id="SignalP"/>
    </source>
</evidence>
<gene>
    <name evidence="8" type="ORF">THASP1DRAFT_29831</name>
</gene>
<reference evidence="9" key="1">
    <citation type="journal article" date="2018" name="Nat. Microbiol.">
        <title>Leveraging single-cell genomics to expand the fungal tree of life.</title>
        <authorList>
            <person name="Ahrendt S.R."/>
            <person name="Quandt C.A."/>
            <person name="Ciobanu D."/>
            <person name="Clum A."/>
            <person name="Salamov A."/>
            <person name="Andreopoulos B."/>
            <person name="Cheng J.F."/>
            <person name="Woyke T."/>
            <person name="Pelin A."/>
            <person name="Henrissat B."/>
            <person name="Reynolds N.K."/>
            <person name="Benny G.L."/>
            <person name="Smith M.E."/>
            <person name="James T.Y."/>
            <person name="Grigoriev I.V."/>
        </authorList>
    </citation>
    <scope>NUCLEOTIDE SEQUENCE [LARGE SCALE GENOMIC DNA]</scope>
    <source>
        <strain evidence="9">RSA 1356</strain>
    </source>
</reference>
<dbReference type="EC" id="3.6.1.42" evidence="4"/>
<protein>
    <recommendedName>
        <fullName evidence="4">guanosine-diphosphatase</fullName>
        <ecNumber evidence="4">3.6.1.42</ecNumber>
    </recommendedName>
</protein>
<keyword evidence="6" id="KW-0067">ATP-binding</keyword>
<sequence>MRWPLNLVMRPSIGASIGLPAVVLLASQLGVAAAAAIDPNGALAADSQSYGLMIDAGSSGTRVYAYYWDHDKVTRSGIFAVHPLMNKSGKKQLASKIKPGLSTVQPANVAKYLQPLIQDALQYIPIAKHAETPLYLKATAGMRLLPAAQRDAVIDAAAAYLGDKSRVPFRFDSVYGAQVIPGESEALYGWMTVNALAGRLNKGQQSPPTSGAAGAQTVAALDLGGASTQVAFKPLYAPLSNSYRVHINRTSHVIYAQSYLRFGMNAAHRRYTASLVRQQNATAPPSLEKSTQMLRNPCGIRNMQSSATLETGQVVQTLGTGQFAECRAIIRSSLLGLDSFCATTPCAVNGVYMPDMPADMPIYATSNYFEISDILDVAGSSSISRLLDRAQDKCTNLDASSAASGLPKAKDDIGIVCFAAALIVELLTAYRIPAERQIHFVEKLSDRSTDWTLGAMIDMVNEIYMTT</sequence>
<keyword evidence="2" id="KW-0378">Hydrolase</keyword>
<dbReference type="AlphaFoldDB" id="A0A4P9XQM8"/>
<dbReference type="EMBL" id="KZ992610">
    <property type="protein sequence ID" value="RKP08354.1"/>
    <property type="molecule type" value="Genomic_DNA"/>
</dbReference>
<dbReference type="GO" id="GO:0016020">
    <property type="term" value="C:membrane"/>
    <property type="evidence" value="ECO:0007669"/>
    <property type="project" value="TreeGrafter"/>
</dbReference>
<feature type="binding site" evidence="6">
    <location>
        <begin position="225"/>
        <end position="229"/>
    </location>
    <ligand>
        <name>ATP</name>
        <dbReference type="ChEBI" id="CHEBI:30616"/>
    </ligand>
</feature>
<dbReference type="Pfam" id="PF01150">
    <property type="entry name" value="GDA1_CD39"/>
    <property type="match status" value="1"/>
</dbReference>
<evidence type="ECO:0000256" key="3">
    <source>
        <dbReference type="ARBA" id="ARBA00037742"/>
    </source>
</evidence>
<accession>A0A4P9XQM8</accession>
<evidence type="ECO:0000256" key="5">
    <source>
        <dbReference type="PIRSR" id="PIRSR600407-1"/>
    </source>
</evidence>
<dbReference type="Gene3D" id="3.30.420.40">
    <property type="match status" value="1"/>
</dbReference>
<dbReference type="GO" id="GO:0004382">
    <property type="term" value="F:GDP phosphatase activity"/>
    <property type="evidence" value="ECO:0007669"/>
    <property type="project" value="UniProtKB-EC"/>
</dbReference>
<keyword evidence="7" id="KW-0732">Signal</keyword>
<keyword evidence="6" id="KW-0547">Nucleotide-binding</keyword>
<comment type="function">
    <text evidence="3">After transfer of sugars to endogenous macromolecular acceptors, the enzyme converts nucleoside diphosphates to nucleoside monophosphates which in turn exit the Golgi lumen in a coupled antiporter reaction, allowing entry of additional nucleotide sugar from the cytosol.</text>
</comment>
<dbReference type="GO" id="GO:0009134">
    <property type="term" value="P:nucleoside diphosphate catabolic process"/>
    <property type="evidence" value="ECO:0007669"/>
    <property type="project" value="TreeGrafter"/>
</dbReference>
<feature type="chain" id="PRO_5020205952" description="guanosine-diphosphatase" evidence="7">
    <location>
        <begin position="35"/>
        <end position="467"/>
    </location>
</feature>
<proteinExistence type="inferred from homology"/>
<evidence type="ECO:0000313" key="8">
    <source>
        <dbReference type="EMBL" id="RKP08354.1"/>
    </source>
</evidence>
<dbReference type="Gene3D" id="3.30.420.150">
    <property type="entry name" value="Exopolyphosphatase. Domain 2"/>
    <property type="match status" value="1"/>
</dbReference>
<evidence type="ECO:0000256" key="6">
    <source>
        <dbReference type="PIRSR" id="PIRSR600407-2"/>
    </source>
</evidence>
<dbReference type="OrthoDB" id="6372431at2759"/>
<dbReference type="PANTHER" id="PTHR11782">
    <property type="entry name" value="ADENOSINE/GUANOSINE DIPHOSPHATASE"/>
    <property type="match status" value="1"/>
</dbReference>
<evidence type="ECO:0000256" key="2">
    <source>
        <dbReference type="ARBA" id="ARBA00022801"/>
    </source>
</evidence>
<name>A0A4P9XQM8_9FUNG</name>
<feature type="active site" description="Proton acceptor" evidence="5">
    <location>
        <position position="185"/>
    </location>
</feature>
<dbReference type="CDD" id="cd24003">
    <property type="entry name" value="ASKHA_NBD_GDA1_CD39_NTPase"/>
    <property type="match status" value="1"/>
</dbReference>
<dbReference type="PANTHER" id="PTHR11782:SF83">
    <property type="entry name" value="GUANOSINE-DIPHOSPHATASE"/>
    <property type="match status" value="1"/>
</dbReference>
<keyword evidence="9" id="KW-1185">Reference proteome</keyword>
<dbReference type="STRING" id="78915.A0A4P9XQM8"/>
<evidence type="ECO:0000256" key="1">
    <source>
        <dbReference type="ARBA" id="ARBA00009283"/>
    </source>
</evidence>
<evidence type="ECO:0000313" key="9">
    <source>
        <dbReference type="Proteomes" id="UP000271241"/>
    </source>
</evidence>
<comment type="similarity">
    <text evidence="1">Belongs to the GDA1/CD39 NTPase family.</text>
</comment>